<feature type="region of interest" description="Disordered" evidence="1">
    <location>
        <begin position="88"/>
        <end position="162"/>
    </location>
</feature>
<dbReference type="AlphaFoldDB" id="A0A6M5YZH1"/>
<protein>
    <submittedName>
        <fullName evidence="2">Uncharacterized protein</fullName>
    </submittedName>
</protein>
<dbReference type="EMBL" id="CP053452">
    <property type="protein sequence ID" value="QJW99449.1"/>
    <property type="molecule type" value="Genomic_DNA"/>
</dbReference>
<proteinExistence type="predicted"/>
<dbReference type="Proteomes" id="UP000503447">
    <property type="component" value="Chromosome"/>
</dbReference>
<accession>A0A6M5YZH1</accession>
<dbReference type="KEGG" id="ftj:FTUN_7061"/>
<name>A0A6M5YZH1_9BACT</name>
<evidence type="ECO:0000256" key="1">
    <source>
        <dbReference type="SAM" id="MobiDB-lite"/>
    </source>
</evidence>
<keyword evidence="3" id="KW-1185">Reference proteome</keyword>
<dbReference type="PROSITE" id="PS51257">
    <property type="entry name" value="PROKAR_LIPOPROTEIN"/>
    <property type="match status" value="1"/>
</dbReference>
<sequence length="162" mass="16893">MTMSLPRRGGSPALLVLVFGVAGCSSEPPVGVSGTVTVKGAAPKLPGLMISFVSATGAVTTVPVAENGTYMASGLASGETRVGFAFGAAKDKKTGDPSPEDAKEQAERRRAEYDKKMEPRKKAKPNEPPAKVPLPQRYLDPLKSGITTTLKPGDNVLDVDLK</sequence>
<organism evidence="2 3">
    <name type="scientific">Frigoriglobus tundricola</name>
    <dbReference type="NCBI Taxonomy" id="2774151"/>
    <lineage>
        <taxon>Bacteria</taxon>
        <taxon>Pseudomonadati</taxon>
        <taxon>Planctomycetota</taxon>
        <taxon>Planctomycetia</taxon>
        <taxon>Gemmatales</taxon>
        <taxon>Gemmataceae</taxon>
        <taxon>Frigoriglobus</taxon>
    </lineage>
</organism>
<evidence type="ECO:0000313" key="2">
    <source>
        <dbReference type="EMBL" id="QJW99449.1"/>
    </source>
</evidence>
<reference evidence="3" key="1">
    <citation type="submission" date="2020-05" db="EMBL/GenBank/DDBJ databases">
        <title>Frigoriglobus tundricola gen. nov., sp. nov., a psychrotolerant cellulolytic planctomycete of the family Gemmataceae with two divergent copies of 16S rRNA gene.</title>
        <authorList>
            <person name="Kulichevskaya I.S."/>
            <person name="Ivanova A.A."/>
            <person name="Naumoff D.G."/>
            <person name="Beletsky A.V."/>
            <person name="Rijpstra W.I.C."/>
            <person name="Sinninghe Damste J.S."/>
            <person name="Mardanov A.V."/>
            <person name="Ravin N.V."/>
            <person name="Dedysh S.N."/>
        </authorList>
    </citation>
    <scope>NUCLEOTIDE SEQUENCE [LARGE SCALE GENOMIC DNA]</scope>
    <source>
        <strain evidence="3">PL17</strain>
    </source>
</reference>
<evidence type="ECO:0000313" key="3">
    <source>
        <dbReference type="Proteomes" id="UP000503447"/>
    </source>
</evidence>
<gene>
    <name evidence="2" type="ORF">FTUN_7061</name>
</gene>
<dbReference type="RefSeq" id="WP_171474413.1">
    <property type="nucleotide sequence ID" value="NZ_CP053452.2"/>
</dbReference>
<feature type="compositionally biased region" description="Basic and acidic residues" evidence="1">
    <location>
        <begin position="89"/>
        <end position="117"/>
    </location>
</feature>